<accession>A0A9D1G5Y9</accession>
<reference evidence="7" key="1">
    <citation type="submission" date="2020-10" db="EMBL/GenBank/DDBJ databases">
        <authorList>
            <person name="Gilroy R."/>
        </authorList>
    </citation>
    <scope>NUCLEOTIDE SEQUENCE</scope>
    <source>
        <strain evidence="7">ChiHecec3B27-6122</strain>
    </source>
</reference>
<keyword evidence="1 5" id="KW-0413">Isomerase</keyword>
<dbReference type="Gene3D" id="3.40.50.2000">
    <property type="entry name" value="Glycogen Phosphorylase B"/>
    <property type="match status" value="2"/>
</dbReference>
<dbReference type="SUPFAM" id="SSF53756">
    <property type="entry name" value="UDP-Glycosyltransferase/glycogen phosphorylase"/>
    <property type="match status" value="1"/>
</dbReference>
<evidence type="ECO:0000256" key="5">
    <source>
        <dbReference type="RuleBase" id="RU003513"/>
    </source>
</evidence>
<comment type="similarity">
    <text evidence="2 5">Belongs to the UDP-N-acetylglucosamine 2-epimerase family.</text>
</comment>
<feature type="domain" description="UDP-N-acetylglucosamine 2-epimerase" evidence="6">
    <location>
        <begin position="25"/>
        <end position="365"/>
    </location>
</feature>
<dbReference type="InterPro" id="IPR003331">
    <property type="entry name" value="UDP_GlcNAc_Epimerase_2_dom"/>
</dbReference>
<evidence type="ECO:0000256" key="3">
    <source>
        <dbReference type="ARBA" id="ARBA00038858"/>
    </source>
</evidence>
<evidence type="ECO:0000313" key="8">
    <source>
        <dbReference type="Proteomes" id="UP000886876"/>
    </source>
</evidence>
<dbReference type="EC" id="5.1.3.14" evidence="3"/>
<proteinExistence type="inferred from homology"/>
<name>A0A9D1G5Y9_9FIRM</name>
<dbReference type="PANTHER" id="PTHR43174:SF2">
    <property type="entry name" value="UDP-N-ACETYLGLUCOSAMINE 2-EPIMERASE"/>
    <property type="match status" value="1"/>
</dbReference>
<gene>
    <name evidence="7" type="primary">wecB</name>
    <name evidence="7" type="ORF">IAD42_07270</name>
</gene>
<evidence type="ECO:0000256" key="1">
    <source>
        <dbReference type="ARBA" id="ARBA00023235"/>
    </source>
</evidence>
<dbReference type="AlphaFoldDB" id="A0A9D1G5Y9"/>
<dbReference type="InterPro" id="IPR029767">
    <property type="entry name" value="WecB-like"/>
</dbReference>
<dbReference type="FunFam" id="3.40.50.2000:FF:000043">
    <property type="entry name" value="UDP-N-acetylglucosamine 2-epimerase"/>
    <property type="match status" value="1"/>
</dbReference>
<dbReference type="NCBIfam" id="TIGR00236">
    <property type="entry name" value="wecB"/>
    <property type="match status" value="1"/>
</dbReference>
<sequence>MTRLKVMSVFGTRPEAIKMAPLVLELEKRPELESVVCVTAQHREMLDSVLEEFHIKPKHDLNIMQSGQSLSDITSRVLHGMAPVYEQEKPGLVLVHGDTTTTFAASLAAFYAHIPVGHVEAGLRTFDRWSPWPEEMNRRMTGQLASLHFAPTKRNAENLRREGVEGSIWITGNTVIDALRYTASGEGFSRPELGDIDYVNHRVITLTCHRRENYGGPMRNIFEAVRNTALRFPDVIFVYPVHLSPVVRQAAGELLGGVRNIRLIEPLDAVDMHRLMAKSYMVMTDSGGLQEEAPALGKPVLVLRRETERPEAVEAGTVVLAGTERERIELLAAKLLTDRAEYDRMAHAVNPYGDGRACERIADAICNAFGLSDRRPEEFMPQ</sequence>
<dbReference type="EMBL" id="DVJS01000180">
    <property type="protein sequence ID" value="HIS97756.1"/>
    <property type="molecule type" value="Genomic_DNA"/>
</dbReference>
<evidence type="ECO:0000259" key="6">
    <source>
        <dbReference type="Pfam" id="PF02350"/>
    </source>
</evidence>
<evidence type="ECO:0000256" key="2">
    <source>
        <dbReference type="ARBA" id="ARBA00038209"/>
    </source>
</evidence>
<evidence type="ECO:0000256" key="4">
    <source>
        <dbReference type="ARBA" id="ARBA00079400"/>
    </source>
</evidence>
<comment type="caution">
    <text evidence="7">The sequence shown here is derived from an EMBL/GenBank/DDBJ whole genome shotgun (WGS) entry which is preliminary data.</text>
</comment>
<protein>
    <recommendedName>
        <fullName evidence="3">UDP-N-acetylglucosamine 2-epimerase (non-hydrolyzing)</fullName>
        <ecNumber evidence="3">5.1.3.14</ecNumber>
    </recommendedName>
    <alternativeName>
        <fullName evidence="4">UDP-GlcNAc-2-epimerase</fullName>
    </alternativeName>
</protein>
<organism evidence="7 8">
    <name type="scientific">Candidatus Scatomorpha pullistercoris</name>
    <dbReference type="NCBI Taxonomy" id="2840929"/>
    <lineage>
        <taxon>Bacteria</taxon>
        <taxon>Bacillati</taxon>
        <taxon>Bacillota</taxon>
        <taxon>Clostridia</taxon>
        <taxon>Eubacteriales</taxon>
        <taxon>Candidatus Scatomorpha</taxon>
    </lineage>
</organism>
<dbReference type="Proteomes" id="UP000886876">
    <property type="component" value="Unassembled WGS sequence"/>
</dbReference>
<dbReference type="CDD" id="cd03786">
    <property type="entry name" value="GTB_UDP-GlcNAc_2-Epimerase"/>
    <property type="match status" value="1"/>
</dbReference>
<dbReference type="GO" id="GO:0008761">
    <property type="term" value="F:UDP-N-acetylglucosamine 2-epimerase activity"/>
    <property type="evidence" value="ECO:0007669"/>
    <property type="project" value="UniProtKB-EC"/>
</dbReference>
<evidence type="ECO:0000313" key="7">
    <source>
        <dbReference type="EMBL" id="HIS97756.1"/>
    </source>
</evidence>
<reference evidence="7" key="2">
    <citation type="journal article" date="2021" name="PeerJ">
        <title>Extensive microbial diversity within the chicken gut microbiome revealed by metagenomics and culture.</title>
        <authorList>
            <person name="Gilroy R."/>
            <person name="Ravi A."/>
            <person name="Getino M."/>
            <person name="Pursley I."/>
            <person name="Horton D.L."/>
            <person name="Alikhan N.F."/>
            <person name="Baker D."/>
            <person name="Gharbi K."/>
            <person name="Hall N."/>
            <person name="Watson M."/>
            <person name="Adriaenssens E.M."/>
            <person name="Foster-Nyarko E."/>
            <person name="Jarju S."/>
            <person name="Secka A."/>
            <person name="Antonio M."/>
            <person name="Oren A."/>
            <person name="Chaudhuri R.R."/>
            <person name="La Ragione R."/>
            <person name="Hildebrand F."/>
            <person name="Pallen M.J."/>
        </authorList>
    </citation>
    <scope>NUCLEOTIDE SEQUENCE</scope>
    <source>
        <strain evidence="7">ChiHecec3B27-6122</strain>
    </source>
</reference>
<dbReference type="Pfam" id="PF02350">
    <property type="entry name" value="Epimerase_2"/>
    <property type="match status" value="1"/>
</dbReference>
<dbReference type="PANTHER" id="PTHR43174">
    <property type="entry name" value="UDP-N-ACETYLGLUCOSAMINE 2-EPIMERASE"/>
    <property type="match status" value="1"/>
</dbReference>